<feature type="compositionally biased region" description="Basic residues" evidence="2">
    <location>
        <begin position="49"/>
        <end position="77"/>
    </location>
</feature>
<dbReference type="Gene3D" id="3.40.190.10">
    <property type="entry name" value="Periplasmic binding protein-like II"/>
    <property type="match status" value="1"/>
</dbReference>
<dbReference type="AlphaFoldDB" id="A0A317F7T9"/>
<dbReference type="CDD" id="cd07012">
    <property type="entry name" value="PBP2_Bug_TTT"/>
    <property type="match status" value="1"/>
</dbReference>
<dbReference type="Pfam" id="PF03401">
    <property type="entry name" value="TctC"/>
    <property type="match status" value="1"/>
</dbReference>
<accession>A0A317F7T9</accession>
<protein>
    <recommendedName>
        <fullName evidence="5">Tripartite tricarboxylate transporter substrate binding protein</fullName>
    </recommendedName>
</protein>
<reference evidence="4" key="1">
    <citation type="submission" date="2018-05" db="EMBL/GenBank/DDBJ databases">
        <authorList>
            <person name="Du Z."/>
            <person name="Wang X."/>
        </authorList>
    </citation>
    <scope>NUCLEOTIDE SEQUENCE [LARGE SCALE GENOMIC DNA]</scope>
    <source>
        <strain evidence="4">CQN31</strain>
    </source>
</reference>
<dbReference type="EMBL" id="QGNA01000006">
    <property type="protein sequence ID" value="PWS34532.1"/>
    <property type="molecule type" value="Genomic_DNA"/>
</dbReference>
<dbReference type="PANTHER" id="PTHR42928">
    <property type="entry name" value="TRICARBOXYLATE-BINDING PROTEIN"/>
    <property type="match status" value="1"/>
</dbReference>
<dbReference type="Proteomes" id="UP000245765">
    <property type="component" value="Unassembled WGS sequence"/>
</dbReference>
<evidence type="ECO:0000256" key="2">
    <source>
        <dbReference type="SAM" id="MobiDB-lite"/>
    </source>
</evidence>
<gene>
    <name evidence="3" type="ORF">DFH01_23595</name>
</gene>
<keyword evidence="4" id="KW-1185">Reference proteome</keyword>
<dbReference type="PANTHER" id="PTHR42928:SF5">
    <property type="entry name" value="BLR1237 PROTEIN"/>
    <property type="match status" value="1"/>
</dbReference>
<evidence type="ECO:0000256" key="1">
    <source>
        <dbReference type="ARBA" id="ARBA00006987"/>
    </source>
</evidence>
<proteinExistence type="inferred from homology"/>
<sequence length="398" mass="42000">MALAVAPCLAHRRRGAARGAGGLCRTRPLGPRRARRATGGRGALQRLAGHGRHRATRHARAGGRRRAARTPAHRRGRMSMTTRRVLLAAPLLAVPRLAAAQSWPAGRAITIIVPYAPGGGVDTAARMIAAGLERELSTGVQVLNRPGAGSQIGITEFLRSRPDGLTLTFAVLPTLITHYLDPSRRAPYTRADFRTVALHHISPVSFAVRSASPWRSIADLVEAARARPEAISVSDSGLMATPHLGVLMLQMAAGVRFNSIHFNGGAPSVTALLGGHVDVLAGGGSDVLGPMTEGQFRVLGTTGEQRDPLLPGVPTLREQGLDVVVASAGGILAPAGTPDEAVARVAEAVRAVMAAPAYDQAMRRFGLVPDWKGPAEYAAYWERDEARMRPIMAALARG</sequence>
<dbReference type="InterPro" id="IPR042100">
    <property type="entry name" value="Bug_dom1"/>
</dbReference>
<feature type="region of interest" description="Disordered" evidence="2">
    <location>
        <begin position="16"/>
        <end position="78"/>
    </location>
</feature>
<evidence type="ECO:0000313" key="4">
    <source>
        <dbReference type="Proteomes" id="UP000245765"/>
    </source>
</evidence>
<comment type="caution">
    <text evidence="3">The sequence shown here is derived from an EMBL/GenBank/DDBJ whole genome shotgun (WGS) entry which is preliminary data.</text>
</comment>
<comment type="similarity">
    <text evidence="1">Belongs to the UPF0065 (bug) family.</text>
</comment>
<dbReference type="Gene3D" id="3.40.190.150">
    <property type="entry name" value="Bordetella uptake gene, domain 1"/>
    <property type="match status" value="1"/>
</dbReference>
<dbReference type="InterPro" id="IPR005064">
    <property type="entry name" value="BUG"/>
</dbReference>
<dbReference type="SUPFAM" id="SSF53850">
    <property type="entry name" value="Periplasmic binding protein-like II"/>
    <property type="match status" value="1"/>
</dbReference>
<name>A0A317F7T9_9PROT</name>
<organism evidence="3 4">
    <name type="scientific">Falsiroseomonas bella</name>
    <dbReference type="NCBI Taxonomy" id="2184016"/>
    <lineage>
        <taxon>Bacteria</taxon>
        <taxon>Pseudomonadati</taxon>
        <taxon>Pseudomonadota</taxon>
        <taxon>Alphaproteobacteria</taxon>
        <taxon>Acetobacterales</taxon>
        <taxon>Roseomonadaceae</taxon>
        <taxon>Falsiroseomonas</taxon>
    </lineage>
</organism>
<evidence type="ECO:0000313" key="3">
    <source>
        <dbReference type="EMBL" id="PWS34532.1"/>
    </source>
</evidence>
<evidence type="ECO:0008006" key="5">
    <source>
        <dbReference type="Google" id="ProtNLM"/>
    </source>
</evidence>